<evidence type="ECO:0000256" key="1">
    <source>
        <dbReference type="ARBA" id="ARBA00022737"/>
    </source>
</evidence>
<evidence type="ECO:0000256" key="2">
    <source>
        <dbReference type="ARBA" id="ARBA00022803"/>
    </source>
</evidence>
<dbReference type="eggNOG" id="COG4122">
    <property type="taxonomic scope" value="Bacteria"/>
</dbReference>
<feature type="repeat" description="TPR" evidence="3">
    <location>
        <begin position="132"/>
        <end position="165"/>
    </location>
</feature>
<feature type="repeat" description="TPR" evidence="3">
    <location>
        <begin position="62"/>
        <end position="95"/>
    </location>
</feature>
<dbReference type="InterPro" id="IPR029063">
    <property type="entry name" value="SAM-dependent_MTases_sf"/>
</dbReference>
<dbReference type="InterPro" id="IPR051685">
    <property type="entry name" value="Ycf3/AcsC/BcsC/TPR_MFPF"/>
</dbReference>
<dbReference type="SMART" id="SM00028">
    <property type="entry name" value="TPR"/>
    <property type="match status" value="8"/>
</dbReference>
<dbReference type="eggNOG" id="COG0457">
    <property type="taxonomic scope" value="Bacteria"/>
</dbReference>
<evidence type="ECO:0000313" key="6">
    <source>
        <dbReference type="Proteomes" id="UP000010473"/>
    </source>
</evidence>
<evidence type="ECO:0000259" key="4">
    <source>
        <dbReference type="Pfam" id="PF25063"/>
    </source>
</evidence>
<dbReference type="KEGG" id="scs:Sta7437_2173"/>
<dbReference type="Gene3D" id="3.40.50.150">
    <property type="entry name" value="Vaccinia Virus protein VP39"/>
    <property type="match status" value="1"/>
</dbReference>
<dbReference type="OrthoDB" id="292252at2"/>
<gene>
    <name evidence="5" type="ordered locus">Sta7437_2173</name>
</gene>
<dbReference type="SUPFAM" id="SSF53335">
    <property type="entry name" value="S-adenosyl-L-methionine-dependent methyltransferases"/>
    <property type="match status" value="1"/>
</dbReference>
<feature type="domain" description="Tetratricopeptide repeat protein 21A/21B C-terminal ARM" evidence="4">
    <location>
        <begin position="115"/>
        <end position="275"/>
    </location>
</feature>
<organism evidence="5 6">
    <name type="scientific">Stanieria cyanosphaera (strain ATCC 29371 / PCC 7437)</name>
    <dbReference type="NCBI Taxonomy" id="111780"/>
    <lineage>
        <taxon>Bacteria</taxon>
        <taxon>Bacillati</taxon>
        <taxon>Cyanobacteriota</taxon>
        <taxon>Cyanophyceae</taxon>
        <taxon>Pleurocapsales</taxon>
        <taxon>Dermocarpellaceae</taxon>
        <taxon>Stanieria</taxon>
    </lineage>
</organism>
<keyword evidence="2 3" id="KW-0802">TPR repeat</keyword>
<dbReference type="RefSeq" id="WP_015193390.1">
    <property type="nucleotide sequence ID" value="NC_019748.1"/>
</dbReference>
<dbReference type="InterPro" id="IPR019734">
    <property type="entry name" value="TPR_rpt"/>
</dbReference>
<proteinExistence type="predicted"/>
<protein>
    <submittedName>
        <fullName evidence="5">Tetratricopeptide TPR_1 repeat-containing protein</fullName>
    </submittedName>
</protein>
<dbReference type="Pfam" id="PF25063">
    <property type="entry name" value="ARM_TT21_C"/>
    <property type="match status" value="1"/>
</dbReference>
<evidence type="ECO:0000256" key="3">
    <source>
        <dbReference type="PROSITE-ProRule" id="PRU00339"/>
    </source>
</evidence>
<feature type="repeat" description="TPR" evidence="3">
    <location>
        <begin position="172"/>
        <end position="205"/>
    </location>
</feature>
<dbReference type="PANTHER" id="PTHR44943:SF8">
    <property type="entry name" value="TPR REPEAT-CONTAINING PROTEIN MJ0263"/>
    <property type="match status" value="1"/>
</dbReference>
<dbReference type="Gene3D" id="1.25.40.10">
    <property type="entry name" value="Tetratricopeptide repeat domain"/>
    <property type="match status" value="3"/>
</dbReference>
<dbReference type="AlphaFoldDB" id="K9XVM0"/>
<dbReference type="SUPFAM" id="SSF48452">
    <property type="entry name" value="TPR-like"/>
    <property type="match status" value="1"/>
</dbReference>
<dbReference type="PANTHER" id="PTHR44943">
    <property type="entry name" value="CELLULOSE SYNTHASE OPERON PROTEIN C"/>
    <property type="match status" value="1"/>
</dbReference>
<accession>K9XVM0</accession>
<feature type="repeat" description="TPR" evidence="3">
    <location>
        <begin position="206"/>
        <end position="239"/>
    </location>
</feature>
<keyword evidence="6" id="KW-1185">Reference proteome</keyword>
<name>K9XVM0_STAC7</name>
<dbReference type="Pfam" id="PF13414">
    <property type="entry name" value="TPR_11"/>
    <property type="match status" value="1"/>
</dbReference>
<dbReference type="Proteomes" id="UP000010473">
    <property type="component" value="Chromosome"/>
</dbReference>
<dbReference type="Pfam" id="PF13578">
    <property type="entry name" value="Methyltransf_24"/>
    <property type="match status" value="1"/>
</dbReference>
<dbReference type="PROSITE" id="PS50005">
    <property type="entry name" value="TPR"/>
    <property type="match status" value="4"/>
</dbReference>
<dbReference type="HOGENOM" id="CLU_026143_0_0_3"/>
<reference evidence="6" key="1">
    <citation type="journal article" date="2013" name="Proc. Natl. Acad. Sci. U.S.A.">
        <title>Improving the coverage of the cyanobacterial phylum using diversity-driven genome sequencing.</title>
        <authorList>
            <person name="Shih P.M."/>
            <person name="Wu D."/>
            <person name="Latifi A."/>
            <person name="Axen S.D."/>
            <person name="Fewer D.P."/>
            <person name="Talla E."/>
            <person name="Calteau A."/>
            <person name="Cai F."/>
            <person name="Tandeau de Marsac N."/>
            <person name="Rippka R."/>
            <person name="Herdman M."/>
            <person name="Sivonen K."/>
            <person name="Coursin T."/>
            <person name="Laurent T."/>
            <person name="Goodwin L."/>
            <person name="Nolan M."/>
            <person name="Davenport K.W."/>
            <person name="Han C.S."/>
            <person name="Rubin E.M."/>
            <person name="Eisen J.A."/>
            <person name="Woyke T."/>
            <person name="Gugger M."/>
            <person name="Kerfeld C.A."/>
        </authorList>
    </citation>
    <scope>NUCLEOTIDE SEQUENCE [LARGE SCALE GENOMIC DNA]</scope>
    <source>
        <strain evidence="6">ATCC 29371 / PCC 7437</strain>
    </source>
</reference>
<dbReference type="PROSITE" id="PS50293">
    <property type="entry name" value="TPR_REGION"/>
    <property type="match status" value="2"/>
</dbReference>
<dbReference type="InterPro" id="IPR011990">
    <property type="entry name" value="TPR-like_helical_dom_sf"/>
</dbReference>
<evidence type="ECO:0000313" key="5">
    <source>
        <dbReference type="EMBL" id="AFZ35722.1"/>
    </source>
</evidence>
<dbReference type="EMBL" id="CP003653">
    <property type="protein sequence ID" value="AFZ35722.1"/>
    <property type="molecule type" value="Genomic_DNA"/>
</dbReference>
<sequence length="495" mass="57518">MNLNYLTQAIANCEAILHQQEFQAETWQQSCRDLGNLLQGLGRFDQAIVWHSLALESKPSLVEAYTHIGQLYVRESQWESAINCLKQALKYQPNSVQLYSTLAQIYNQLEEPEAEMECWYQATQINPNLVNAGGYHKLAKAFYHRNKLDEAINCYQRAIEQSEASETRQSNFEPHYELAEIWLEQRKINQAVSCYQQILDQDPNQSRAHHKLGTIYLRQQQFEEAITEFRQTIQIEPEFPGGYRDLVKTLIQFQKWDEAIATCHAIINLVEEYPWVYVQLGNALREKGRISDAIASFQKACVLKGWQECRRKDYSFTQDNFSYRISLWQSCLQSLANQADIQALEIGSHQGMSTCWLLDRILTHSSAKLTCIDSSFDRYFENNLDKTQARSKVTLMKGEIQQLLATLIPNTYDVVNLQDRCKLTTQIEQDAAYIWQLLKVEGIAIFNDYGWINPTNPSQNPKLGIDRFLESIKNQWEIVSHAPQIYQLIIQKKYE</sequence>
<dbReference type="STRING" id="111780.Sta7437_2173"/>
<dbReference type="Pfam" id="PF13181">
    <property type="entry name" value="TPR_8"/>
    <property type="match status" value="1"/>
</dbReference>
<dbReference type="InterPro" id="IPR056834">
    <property type="entry name" value="ARM_TT21_C"/>
</dbReference>
<keyword evidence="1" id="KW-0677">Repeat</keyword>